<dbReference type="STRING" id="487316.BEN76_07650"/>
<name>A0A1P8EI81_9GAMM</name>
<evidence type="ECO:0000313" key="3">
    <source>
        <dbReference type="Proteomes" id="UP000185674"/>
    </source>
</evidence>
<dbReference type="AlphaFoldDB" id="A0A1P8EI81"/>
<organism evidence="2 3">
    <name type="scientific">Acinetobacter soli</name>
    <dbReference type="NCBI Taxonomy" id="487316"/>
    <lineage>
        <taxon>Bacteria</taxon>
        <taxon>Pseudomonadati</taxon>
        <taxon>Pseudomonadota</taxon>
        <taxon>Gammaproteobacteria</taxon>
        <taxon>Moraxellales</taxon>
        <taxon>Moraxellaceae</taxon>
        <taxon>Acinetobacter</taxon>
    </lineage>
</organism>
<sequence>MRIFKYIAEFAASLLFYMLVLIFSLTHLKKTDLSFQVKLVITLLPLLPCVLIVWSILRHVAKLDELQRHIQLNALALAFVGTALITFSYGFLENIGFPNLSMFTVWPLMAILWGIGVAVGSWQYR</sequence>
<proteinExistence type="predicted"/>
<evidence type="ECO:0000313" key="2">
    <source>
        <dbReference type="EMBL" id="APV35899.1"/>
    </source>
</evidence>
<feature type="transmembrane region" description="Helical" evidence="1">
    <location>
        <begin position="7"/>
        <end position="27"/>
    </location>
</feature>
<accession>A0A1P8EI81</accession>
<keyword evidence="1" id="KW-0472">Membrane</keyword>
<dbReference type="Proteomes" id="UP000185674">
    <property type="component" value="Chromosome"/>
</dbReference>
<feature type="transmembrane region" description="Helical" evidence="1">
    <location>
        <begin position="39"/>
        <end position="60"/>
    </location>
</feature>
<gene>
    <name evidence="2" type="ORF">BEN76_07650</name>
</gene>
<protein>
    <submittedName>
        <fullName evidence="2">Uncharacterized protein</fullName>
    </submittedName>
</protein>
<keyword evidence="1" id="KW-0812">Transmembrane</keyword>
<feature type="transmembrane region" description="Helical" evidence="1">
    <location>
        <begin position="104"/>
        <end position="124"/>
    </location>
</feature>
<reference evidence="2 3" key="1">
    <citation type="submission" date="2016-08" db="EMBL/GenBank/DDBJ databases">
        <title>Complete genome sequence of Acinetobacter baylyi strain GFJ2.</title>
        <authorList>
            <person name="Tabata M."/>
            <person name="Kuboki S."/>
            <person name="Gibu N."/>
            <person name="Kinouchi Y."/>
            <person name="Vangnai A."/>
            <person name="Kasai D."/>
            <person name="Fukuda M."/>
        </authorList>
    </citation>
    <scope>NUCLEOTIDE SEQUENCE [LARGE SCALE GENOMIC DNA]</scope>
    <source>
        <strain evidence="2 3">GFJ2</strain>
    </source>
</reference>
<dbReference type="EMBL" id="CP016896">
    <property type="protein sequence ID" value="APV35899.1"/>
    <property type="molecule type" value="Genomic_DNA"/>
</dbReference>
<evidence type="ECO:0000256" key="1">
    <source>
        <dbReference type="SAM" id="Phobius"/>
    </source>
</evidence>
<dbReference type="RefSeq" id="WP_076032748.1">
    <property type="nucleotide sequence ID" value="NZ_CP016896.1"/>
</dbReference>
<feature type="transmembrane region" description="Helical" evidence="1">
    <location>
        <begin position="72"/>
        <end position="92"/>
    </location>
</feature>
<dbReference type="KEGG" id="asol:BEN76_07650"/>
<keyword evidence="1" id="KW-1133">Transmembrane helix</keyword>